<dbReference type="PANTHER" id="PTHR23507">
    <property type="entry name" value="ZGC:174356"/>
    <property type="match status" value="1"/>
</dbReference>
<keyword evidence="3 5" id="KW-1133">Transmembrane helix</keyword>
<evidence type="ECO:0008006" key="8">
    <source>
        <dbReference type="Google" id="ProtNLM"/>
    </source>
</evidence>
<comment type="caution">
    <text evidence="6">The sequence shown here is derived from an EMBL/GenBank/DDBJ whole genome shotgun (WGS) entry which is preliminary data.</text>
</comment>
<feature type="transmembrane region" description="Helical" evidence="5">
    <location>
        <begin position="408"/>
        <end position="428"/>
    </location>
</feature>
<keyword evidence="4 5" id="KW-0472">Membrane</keyword>
<reference evidence="6" key="1">
    <citation type="submission" date="2022-07" db="EMBL/GenBank/DDBJ databases">
        <title>Taxonomy of Aspergillus series Nigri: significant species reduction supported by multi-species coalescent approaches.</title>
        <authorList>
            <person name="Bian C."/>
            <person name="Kusuya Y."/>
            <person name="Sklenar F."/>
            <person name="D'hooge E."/>
            <person name="Yaguchi T."/>
            <person name="Takahashi H."/>
            <person name="Hubka V."/>
        </authorList>
    </citation>
    <scope>NUCLEOTIDE SEQUENCE</scope>
    <source>
        <strain evidence="6">CBS 733.88</strain>
    </source>
</reference>
<dbReference type="GO" id="GO:0022857">
    <property type="term" value="F:transmembrane transporter activity"/>
    <property type="evidence" value="ECO:0007669"/>
    <property type="project" value="InterPro"/>
</dbReference>
<name>A0A9W6DJK6_9EURO</name>
<feature type="transmembrane region" description="Helical" evidence="5">
    <location>
        <begin position="206"/>
        <end position="226"/>
    </location>
</feature>
<proteinExistence type="predicted"/>
<evidence type="ECO:0000256" key="1">
    <source>
        <dbReference type="ARBA" id="ARBA00004141"/>
    </source>
</evidence>
<organism evidence="6 7">
    <name type="scientific">Aspergillus brasiliensis</name>
    <dbReference type="NCBI Taxonomy" id="319629"/>
    <lineage>
        <taxon>Eukaryota</taxon>
        <taxon>Fungi</taxon>
        <taxon>Dikarya</taxon>
        <taxon>Ascomycota</taxon>
        <taxon>Pezizomycotina</taxon>
        <taxon>Eurotiomycetes</taxon>
        <taxon>Eurotiomycetidae</taxon>
        <taxon>Eurotiales</taxon>
        <taxon>Aspergillaceae</taxon>
        <taxon>Aspergillus</taxon>
        <taxon>Aspergillus subgen. Circumdati</taxon>
    </lineage>
</organism>
<evidence type="ECO:0000313" key="6">
    <source>
        <dbReference type="EMBL" id="GKZ17825.1"/>
    </source>
</evidence>
<evidence type="ECO:0000256" key="3">
    <source>
        <dbReference type="ARBA" id="ARBA00022989"/>
    </source>
</evidence>
<feature type="transmembrane region" description="Helical" evidence="5">
    <location>
        <begin position="277"/>
        <end position="298"/>
    </location>
</feature>
<dbReference type="AlphaFoldDB" id="A0A9W6DJK6"/>
<evidence type="ECO:0000256" key="4">
    <source>
        <dbReference type="ARBA" id="ARBA00023136"/>
    </source>
</evidence>
<comment type="subcellular location">
    <subcellularLocation>
        <location evidence="1">Membrane</location>
        <topology evidence="1">Multi-pass membrane protein</topology>
    </subcellularLocation>
</comment>
<feature type="transmembrane region" description="Helical" evidence="5">
    <location>
        <begin position="112"/>
        <end position="129"/>
    </location>
</feature>
<feature type="transmembrane region" description="Helical" evidence="5">
    <location>
        <begin position="141"/>
        <end position="166"/>
    </location>
</feature>
<feature type="transmembrane region" description="Helical" evidence="5">
    <location>
        <begin position="318"/>
        <end position="337"/>
    </location>
</feature>
<evidence type="ECO:0000256" key="5">
    <source>
        <dbReference type="SAM" id="Phobius"/>
    </source>
</evidence>
<feature type="transmembrane region" description="Helical" evidence="5">
    <location>
        <begin position="375"/>
        <end position="396"/>
    </location>
</feature>
<dbReference type="SUPFAM" id="SSF103473">
    <property type="entry name" value="MFS general substrate transporter"/>
    <property type="match status" value="1"/>
</dbReference>
<gene>
    <name evidence="6" type="ORF">AbraCBS73388_010764</name>
</gene>
<feature type="transmembrane region" description="Helical" evidence="5">
    <location>
        <begin position="440"/>
        <end position="462"/>
    </location>
</feature>
<dbReference type="Proteomes" id="UP001143548">
    <property type="component" value="Unassembled WGS sequence"/>
</dbReference>
<accession>A0A9W6DJK6</accession>
<dbReference type="Pfam" id="PF07690">
    <property type="entry name" value="MFS_1"/>
    <property type="match status" value="1"/>
</dbReference>
<dbReference type="EMBL" id="BROQ01000008">
    <property type="protein sequence ID" value="GKZ17825.1"/>
    <property type="molecule type" value="Genomic_DNA"/>
</dbReference>
<dbReference type="InterPro" id="IPR011701">
    <property type="entry name" value="MFS"/>
</dbReference>
<evidence type="ECO:0000256" key="2">
    <source>
        <dbReference type="ARBA" id="ARBA00022692"/>
    </source>
</evidence>
<dbReference type="GO" id="GO:0016020">
    <property type="term" value="C:membrane"/>
    <property type="evidence" value="ECO:0007669"/>
    <property type="project" value="UniProtKB-SubCell"/>
</dbReference>
<keyword evidence="2 5" id="KW-0812">Transmembrane</keyword>
<dbReference type="InterPro" id="IPR036259">
    <property type="entry name" value="MFS_trans_sf"/>
</dbReference>
<dbReference type="Gene3D" id="1.20.1250.20">
    <property type="entry name" value="MFS general substrate transporter like domains"/>
    <property type="match status" value="1"/>
</dbReference>
<evidence type="ECO:0000313" key="7">
    <source>
        <dbReference type="Proteomes" id="UP001143548"/>
    </source>
</evidence>
<sequence>MAASEYTPLLGPPKVPQDRPSPWRVLVLICFVVLVQDFAEYLSQAPQTEVWLEIVIRKFCPAGQDGPGCQMDRVQREVALLQGWKDTLEQIPGILFAVPYGVLADRIGRRPVLLLCALGFTLSDVWTKAVGWFSDQLPLRLIWLGPIAQVLGGGTQVATSMMYVMLADLFSDEEQITAFLYVSAMVLVSEILATPLGALLMTKNIWLPYLLSPVFNAAGGLLLLLLPETLPRTPSPSRPSSPEQVLDPKDFRGRIKAGVDELRRSTAVIWKHRPVQLFLVVFLIAFLGMQVMKLLLLFAADRFHWTIAQASFLIPVRAVTRLLLLLVILPGISRWLIERQRMSPFTKNTRLALTSSACMGVGCLLIALSTHPAGAVLGLVVYALGSAMHLFARRIITSLVDAHHMGTLYTAIAVMQGIGVLIAGPMMATTYGWGLAQGGVWTGAPFLLVGALYGAAGLAILLGSWDGCKDDLEDGQ</sequence>
<dbReference type="PANTHER" id="PTHR23507:SF1">
    <property type="entry name" value="FI18259P1-RELATED"/>
    <property type="match status" value="1"/>
</dbReference>
<protein>
    <recommendedName>
        <fullName evidence="8">Major facilitator superfamily (MFS) profile domain-containing protein</fullName>
    </recommendedName>
</protein>
<feature type="transmembrane region" description="Helical" evidence="5">
    <location>
        <begin position="178"/>
        <end position="200"/>
    </location>
</feature>
<feature type="transmembrane region" description="Helical" evidence="5">
    <location>
        <begin position="349"/>
        <end position="369"/>
    </location>
</feature>